<dbReference type="OMA" id="NTTMWDD"/>
<dbReference type="PANTHER" id="PTHR12896">
    <property type="entry name" value="PAX6 NEIGHBOR PROTEIN PAXNEB"/>
    <property type="match status" value="1"/>
</dbReference>
<keyword evidence="8" id="KW-0539">Nucleus</keyword>
<proteinExistence type="evidence at transcript level"/>
<dbReference type="GO" id="GO:0002098">
    <property type="term" value="P:tRNA wobble uridine modification"/>
    <property type="evidence" value="ECO:0007669"/>
    <property type="project" value="InterPro"/>
</dbReference>
<reference evidence="9" key="1">
    <citation type="journal article" date="2008" name="BMC Genomics">
        <title>A conifer genomics resource of 200,000 spruce (Picea spp.) ESTs and 6,464 high-quality, sequence-finished full-length cDNAs for Sitka spruce (Picea sitchensis).</title>
        <authorList>
            <person name="Ralph S.G."/>
            <person name="Chun H.J."/>
            <person name="Kolosova N."/>
            <person name="Cooper D."/>
            <person name="Oddy C."/>
            <person name="Ritland C.E."/>
            <person name="Kirkpatrick R."/>
            <person name="Moore R."/>
            <person name="Barber S."/>
            <person name="Holt R.A."/>
            <person name="Jones S.J."/>
            <person name="Marra M.A."/>
            <person name="Douglas C.J."/>
            <person name="Ritland K."/>
            <person name="Bohlmann J."/>
        </authorList>
    </citation>
    <scope>NUCLEOTIDE SEQUENCE</scope>
    <source>
        <tissue evidence="9">Green portion of the leader tissue</tissue>
    </source>
</reference>
<name>A9NVX6_PICSI</name>
<dbReference type="GO" id="GO:0008023">
    <property type="term" value="C:transcription elongation factor complex"/>
    <property type="evidence" value="ECO:0007669"/>
    <property type="project" value="TreeGrafter"/>
</dbReference>
<dbReference type="Gene3D" id="3.40.50.300">
    <property type="entry name" value="P-loop containing nucleotide triphosphate hydrolases"/>
    <property type="match status" value="1"/>
</dbReference>
<evidence type="ECO:0000256" key="8">
    <source>
        <dbReference type="ARBA" id="ARBA00023242"/>
    </source>
</evidence>
<dbReference type="CDD" id="cd19494">
    <property type="entry name" value="Elp4"/>
    <property type="match status" value="1"/>
</dbReference>
<dbReference type="InterPro" id="IPR027417">
    <property type="entry name" value="P-loop_NTPase"/>
</dbReference>
<organism evidence="9">
    <name type="scientific">Picea sitchensis</name>
    <name type="common">Sitka spruce</name>
    <name type="synonym">Pinus sitchensis</name>
    <dbReference type="NCBI Taxonomy" id="3332"/>
    <lineage>
        <taxon>Eukaryota</taxon>
        <taxon>Viridiplantae</taxon>
        <taxon>Streptophyta</taxon>
        <taxon>Embryophyta</taxon>
        <taxon>Tracheophyta</taxon>
        <taxon>Spermatophyta</taxon>
        <taxon>Pinopsida</taxon>
        <taxon>Pinidae</taxon>
        <taxon>Conifers I</taxon>
        <taxon>Pinales</taxon>
        <taxon>Pinaceae</taxon>
        <taxon>Picea</taxon>
    </lineage>
</organism>
<evidence type="ECO:0000313" key="9">
    <source>
        <dbReference type="EMBL" id="ABK24787.1"/>
    </source>
</evidence>
<evidence type="ECO:0000256" key="4">
    <source>
        <dbReference type="ARBA" id="ARBA00007573"/>
    </source>
</evidence>
<evidence type="ECO:0000256" key="6">
    <source>
        <dbReference type="ARBA" id="ARBA00022490"/>
    </source>
</evidence>
<comment type="similarity">
    <text evidence="4">Belongs to the ELP4 family.</text>
</comment>
<evidence type="ECO:0000256" key="3">
    <source>
        <dbReference type="ARBA" id="ARBA00005043"/>
    </source>
</evidence>
<keyword evidence="6" id="KW-0963">Cytoplasm</keyword>
<dbReference type="Pfam" id="PF05625">
    <property type="entry name" value="PAXNEB"/>
    <property type="match status" value="1"/>
</dbReference>
<dbReference type="GO" id="GO:0005737">
    <property type="term" value="C:cytoplasm"/>
    <property type="evidence" value="ECO:0007669"/>
    <property type="project" value="UniProtKB-SubCell"/>
</dbReference>
<evidence type="ECO:0000256" key="5">
    <source>
        <dbReference type="ARBA" id="ARBA00020265"/>
    </source>
</evidence>
<dbReference type="GO" id="GO:0033588">
    <property type="term" value="C:elongator holoenzyme complex"/>
    <property type="evidence" value="ECO:0007669"/>
    <property type="project" value="InterPro"/>
</dbReference>
<dbReference type="InterPro" id="IPR008728">
    <property type="entry name" value="Elongator_complex_protein_4"/>
</dbReference>
<sequence>MASRSGSFVRNLAPTVHVQAVGAKLGPNGVSLVSTGFADLDKVLGGGIPVGGILMIMEDIEAPHHLLLLRYFMAQGLVHDQPLLYASPLTSPQAFLGTLPGVVQAKDDKSEIEGSPKHTKGENLRIAWQYRKYFNENQSIETHKFQQPELAPFSRTAKSSSFGGGLTGNKYEFCSNFDLRKPMERSLLNAINVECVNLQAISDLSVFHERCTSFLSKLSRAQGGISQIGRIAIQSFCAPQCRHSNLDWEMLSFLKSLRAVLRVSNAVAMITFPSSFLTPLFCTRWQHLADIVLSVKAIPDEDKELASLLTDYQDMVGFVHVHKMACINTQVPTILEANTYSLKLLHKRIVVLERLNQAPVDASSGESYGTVAAAPLCSRSANGSVLDF</sequence>
<dbReference type="PANTHER" id="PTHR12896:SF1">
    <property type="entry name" value="ELONGATOR COMPLEX PROTEIN 4"/>
    <property type="match status" value="1"/>
</dbReference>
<keyword evidence="7" id="KW-0819">tRNA processing</keyword>
<evidence type="ECO:0000256" key="7">
    <source>
        <dbReference type="ARBA" id="ARBA00022694"/>
    </source>
</evidence>
<dbReference type="UniPathway" id="UPA00988"/>
<comment type="pathway">
    <text evidence="3">tRNA modification; 5-methoxycarbonylmethyl-2-thiouridine-tRNA biosynthesis.</text>
</comment>
<dbReference type="AlphaFoldDB" id="A9NVX6"/>
<dbReference type="EMBL" id="EF085482">
    <property type="protein sequence ID" value="ABK24787.1"/>
    <property type="molecule type" value="mRNA"/>
</dbReference>
<protein>
    <recommendedName>
        <fullName evidence="5">Elongator complex protein 4</fullName>
    </recommendedName>
</protein>
<evidence type="ECO:0000256" key="1">
    <source>
        <dbReference type="ARBA" id="ARBA00004123"/>
    </source>
</evidence>
<accession>A9NVX6</accession>
<evidence type="ECO:0000256" key="2">
    <source>
        <dbReference type="ARBA" id="ARBA00004496"/>
    </source>
</evidence>
<comment type="subcellular location">
    <subcellularLocation>
        <location evidence="2">Cytoplasm</location>
    </subcellularLocation>
    <subcellularLocation>
        <location evidence="1">Nucleus</location>
    </subcellularLocation>
</comment>